<dbReference type="InterPro" id="IPR001989">
    <property type="entry name" value="Radical_activat_CS"/>
</dbReference>
<dbReference type="NCBIfam" id="TIGR02495">
    <property type="entry name" value="NrdG2"/>
    <property type="match status" value="1"/>
</dbReference>
<comment type="similarity">
    <text evidence="2">Belongs to the organic radical-activating enzymes family.</text>
</comment>
<dbReference type="SFLD" id="SFLDG01067">
    <property type="entry name" value="SPASM/twitch_domain_containing"/>
    <property type="match status" value="1"/>
</dbReference>
<dbReference type="CDD" id="cd01335">
    <property type="entry name" value="Radical_SAM"/>
    <property type="match status" value="1"/>
</dbReference>
<dbReference type="GO" id="GO:0046872">
    <property type="term" value="F:metal ion binding"/>
    <property type="evidence" value="ECO:0007669"/>
    <property type="project" value="UniProtKB-KW"/>
</dbReference>
<keyword evidence="5" id="KW-0479">Metal-binding</keyword>
<dbReference type="InterPro" id="IPR013785">
    <property type="entry name" value="Aldolase_TIM"/>
</dbReference>
<dbReference type="SFLD" id="SFLDG01094">
    <property type="entry name" value="Uncharacterised_Radical_SAM_Su"/>
    <property type="match status" value="1"/>
</dbReference>
<evidence type="ECO:0000256" key="3">
    <source>
        <dbReference type="ARBA" id="ARBA00022485"/>
    </source>
</evidence>
<dbReference type="InterPro" id="IPR058240">
    <property type="entry name" value="rSAM_sf"/>
</dbReference>
<keyword evidence="8" id="KW-0411">Iron-sulfur</keyword>
<accession>A0A1G1Y7D0</accession>
<keyword evidence="4" id="KW-0949">S-adenosyl-L-methionine</keyword>
<organism evidence="10 11">
    <name type="scientific">Candidatus Buchananbacteria bacterium RIFCSPHIGHO2_01_FULL_47_11b</name>
    <dbReference type="NCBI Taxonomy" id="1797537"/>
    <lineage>
        <taxon>Bacteria</taxon>
        <taxon>Candidatus Buchananiibacteriota</taxon>
    </lineage>
</organism>
<dbReference type="EMBL" id="MHIG01000004">
    <property type="protein sequence ID" value="OGY48074.1"/>
    <property type="molecule type" value="Genomic_DNA"/>
</dbReference>
<comment type="cofactor">
    <cofactor evidence="1">
        <name>[4Fe-4S] cluster</name>
        <dbReference type="ChEBI" id="CHEBI:49883"/>
    </cofactor>
</comment>
<dbReference type="AlphaFoldDB" id="A0A1G1Y7D0"/>
<protein>
    <submittedName>
        <fullName evidence="10">Anaerobic ribonucleoside-triphosphate reductase activating protein</fullName>
    </submittedName>
</protein>
<evidence type="ECO:0000256" key="4">
    <source>
        <dbReference type="ARBA" id="ARBA00022691"/>
    </source>
</evidence>
<evidence type="ECO:0000259" key="9">
    <source>
        <dbReference type="PROSITE" id="PS51918"/>
    </source>
</evidence>
<dbReference type="SUPFAM" id="SSF102114">
    <property type="entry name" value="Radical SAM enzymes"/>
    <property type="match status" value="1"/>
</dbReference>
<proteinExistence type="inferred from homology"/>
<evidence type="ECO:0000256" key="6">
    <source>
        <dbReference type="ARBA" id="ARBA00023002"/>
    </source>
</evidence>
<keyword evidence="7" id="KW-0408">Iron</keyword>
<dbReference type="InterPro" id="IPR050377">
    <property type="entry name" value="Radical_SAM_PqqE_MftC-like"/>
</dbReference>
<dbReference type="PANTHER" id="PTHR11228">
    <property type="entry name" value="RADICAL SAM DOMAIN PROTEIN"/>
    <property type="match status" value="1"/>
</dbReference>
<gene>
    <name evidence="10" type="ORF">A2840_01910</name>
</gene>
<name>A0A1G1Y7D0_9BACT</name>
<dbReference type="Pfam" id="PF04055">
    <property type="entry name" value="Radical_SAM"/>
    <property type="match status" value="1"/>
</dbReference>
<evidence type="ECO:0000313" key="10">
    <source>
        <dbReference type="EMBL" id="OGY48074.1"/>
    </source>
</evidence>
<dbReference type="Gene3D" id="3.20.20.70">
    <property type="entry name" value="Aldolase class I"/>
    <property type="match status" value="1"/>
</dbReference>
<comment type="caution">
    <text evidence="10">The sequence shown here is derived from an EMBL/GenBank/DDBJ whole genome shotgun (WGS) entry which is preliminary data.</text>
</comment>
<dbReference type="SFLD" id="SFLDS00029">
    <property type="entry name" value="Radical_SAM"/>
    <property type="match status" value="1"/>
</dbReference>
<sequence>MIIGGLQKLSLIDYPEKVSAVVFTQGCLFRCPFCHNPELIPIGVDGQMSQETVLRFLQERKKFLDGVCITGGEPTIHRDLPEFIKKIKQLGYSVKLDTAGVNPEMVEQLIADKLIDYVAMDLKNSWPRYQEIVRTANPNTIENCKKTFKLLQQSGIDHEFRTTVYPPVHTEQDFFEMVEQLKSGERYFIQNISYTKNLEPNIDRTKQLDVTGLVVKLKSSFPRVLIDQR</sequence>
<dbReference type="Proteomes" id="UP000178385">
    <property type="component" value="Unassembled WGS sequence"/>
</dbReference>
<dbReference type="PROSITE" id="PS51918">
    <property type="entry name" value="RADICAL_SAM"/>
    <property type="match status" value="1"/>
</dbReference>
<dbReference type="InterPro" id="IPR012840">
    <property type="entry name" value="NrdG2"/>
</dbReference>
<dbReference type="GO" id="GO:0051539">
    <property type="term" value="F:4 iron, 4 sulfur cluster binding"/>
    <property type="evidence" value="ECO:0007669"/>
    <property type="project" value="UniProtKB-KW"/>
</dbReference>
<dbReference type="InterPro" id="IPR007197">
    <property type="entry name" value="rSAM"/>
</dbReference>
<dbReference type="PROSITE" id="PS01087">
    <property type="entry name" value="RADICAL_ACTIVATING"/>
    <property type="match status" value="1"/>
</dbReference>
<evidence type="ECO:0000256" key="5">
    <source>
        <dbReference type="ARBA" id="ARBA00022723"/>
    </source>
</evidence>
<dbReference type="GO" id="GO:0016491">
    <property type="term" value="F:oxidoreductase activity"/>
    <property type="evidence" value="ECO:0007669"/>
    <property type="project" value="UniProtKB-KW"/>
</dbReference>
<keyword evidence="3" id="KW-0004">4Fe-4S</keyword>
<feature type="domain" description="Radical SAM core" evidence="9">
    <location>
        <begin position="13"/>
        <end position="223"/>
    </location>
</feature>
<dbReference type="PANTHER" id="PTHR11228:SF27">
    <property type="entry name" value="GLYCYL-RADICAL ENZYME ACTIVATING ENZYME MJ1227-RELATED"/>
    <property type="match status" value="1"/>
</dbReference>
<evidence type="ECO:0000256" key="1">
    <source>
        <dbReference type="ARBA" id="ARBA00001966"/>
    </source>
</evidence>
<evidence type="ECO:0000256" key="7">
    <source>
        <dbReference type="ARBA" id="ARBA00023004"/>
    </source>
</evidence>
<evidence type="ECO:0000256" key="8">
    <source>
        <dbReference type="ARBA" id="ARBA00023014"/>
    </source>
</evidence>
<reference evidence="10 11" key="1">
    <citation type="journal article" date="2016" name="Nat. Commun.">
        <title>Thousands of microbial genomes shed light on interconnected biogeochemical processes in an aquifer system.</title>
        <authorList>
            <person name="Anantharaman K."/>
            <person name="Brown C.T."/>
            <person name="Hug L.A."/>
            <person name="Sharon I."/>
            <person name="Castelle C.J."/>
            <person name="Probst A.J."/>
            <person name="Thomas B.C."/>
            <person name="Singh A."/>
            <person name="Wilkins M.J."/>
            <person name="Karaoz U."/>
            <person name="Brodie E.L."/>
            <person name="Williams K.H."/>
            <person name="Hubbard S.S."/>
            <person name="Banfield J.F."/>
        </authorList>
    </citation>
    <scope>NUCLEOTIDE SEQUENCE [LARGE SCALE GENOMIC DNA]</scope>
</reference>
<keyword evidence="6" id="KW-0560">Oxidoreductase</keyword>
<evidence type="ECO:0000313" key="11">
    <source>
        <dbReference type="Proteomes" id="UP000178385"/>
    </source>
</evidence>
<evidence type="ECO:0000256" key="2">
    <source>
        <dbReference type="ARBA" id="ARBA00009777"/>
    </source>
</evidence>